<reference evidence="3" key="1">
    <citation type="submission" date="2013-07" db="EMBL/GenBank/DDBJ databases">
        <authorList>
            <consortium name="The Broad Institute Genome Sequencing Platform"/>
            <person name="Cuomo C."/>
            <person name="Litvintseva A."/>
            <person name="Chen Y."/>
            <person name="Heitman J."/>
            <person name="Sun S."/>
            <person name="Springer D."/>
            <person name="Dromer F."/>
            <person name="Young S.K."/>
            <person name="Zeng Q."/>
            <person name="Gargeya S."/>
            <person name="Fitzgerald M."/>
            <person name="Abouelleil A."/>
            <person name="Alvarado L."/>
            <person name="Berlin A.M."/>
            <person name="Chapman S.B."/>
            <person name="Dewar J."/>
            <person name="Goldberg J."/>
            <person name="Griggs A."/>
            <person name="Gujja S."/>
            <person name="Hansen M."/>
            <person name="Howarth C."/>
            <person name="Imamovic A."/>
            <person name="Larimer J."/>
            <person name="McCowan C."/>
            <person name="Murphy C."/>
            <person name="Pearson M."/>
            <person name="Priest M."/>
            <person name="Roberts A."/>
            <person name="Saif S."/>
            <person name="Shea T."/>
            <person name="Sykes S."/>
            <person name="Wortman J."/>
            <person name="Nusbaum C."/>
            <person name="Birren B."/>
        </authorList>
    </citation>
    <scope>NUCLEOTIDE SEQUENCE</scope>
    <source>
        <strain evidence="3">CBS 10737</strain>
    </source>
</reference>
<evidence type="ECO:0000313" key="3">
    <source>
        <dbReference type="EMBL" id="WWC72048.1"/>
    </source>
</evidence>
<evidence type="ECO:0000256" key="2">
    <source>
        <dbReference type="SAM" id="Phobius"/>
    </source>
</evidence>
<proteinExistence type="predicted"/>
<evidence type="ECO:0000313" key="4">
    <source>
        <dbReference type="Proteomes" id="UP000094020"/>
    </source>
</evidence>
<gene>
    <name evidence="3" type="ORF">I206_106008</name>
</gene>
<keyword evidence="2" id="KW-0812">Transmembrane</keyword>
<feature type="transmembrane region" description="Helical" evidence="2">
    <location>
        <begin position="100"/>
        <end position="129"/>
    </location>
</feature>
<feature type="compositionally biased region" description="Acidic residues" evidence="1">
    <location>
        <begin position="327"/>
        <end position="345"/>
    </location>
</feature>
<feature type="compositionally biased region" description="Basic and acidic residues" evidence="1">
    <location>
        <begin position="313"/>
        <end position="326"/>
    </location>
</feature>
<dbReference type="Proteomes" id="UP000094020">
    <property type="component" value="Chromosome 8"/>
</dbReference>
<protein>
    <submittedName>
        <fullName evidence="3">Uncharacterized protein</fullName>
    </submittedName>
</protein>
<dbReference type="GeneID" id="30173200"/>
<sequence length="362" mass="42591">MPPKTQKRNRENEMDSDEQTDHESNVSSSSKPKNKNKKNIKSDYDDNDNELKLKLNFEKKSKSFNEKILKEFEKHNKEYLKNKKTNNNNKNKKIKKILNFIYNGIFNNWLIKILISIIPFLLCILNIIFGELLGFSGPFLNFWVIKFKGIKYGAWGECKDSKSLCEIQLFYQGPEIGQWSKRALPAILLSFALVSTLQFFSLLYTFLFIRHKFISECFSDLELGSGKKRNILNNKKRSIKWFERIMDLTSIIYLMLSLILAGWVSESNSNGLSGYDLAIFLTISPFIWIFCRLFYRSKWVSNTNTRKTTKNGLKSDTHSEYERDSGSDEEYDYDREEEEEYDEDGYPIGPARRLRRAREDED</sequence>
<dbReference type="EMBL" id="CP144526">
    <property type="protein sequence ID" value="WWC72048.1"/>
    <property type="molecule type" value="Genomic_DNA"/>
</dbReference>
<name>A0AAJ8L9W2_9TREE</name>
<feature type="transmembrane region" description="Helical" evidence="2">
    <location>
        <begin position="277"/>
        <end position="295"/>
    </location>
</feature>
<evidence type="ECO:0000256" key="1">
    <source>
        <dbReference type="SAM" id="MobiDB-lite"/>
    </source>
</evidence>
<keyword evidence="4" id="KW-1185">Reference proteome</keyword>
<dbReference type="RefSeq" id="XP_070059326.1">
    <property type="nucleotide sequence ID" value="XM_070203225.1"/>
</dbReference>
<feature type="transmembrane region" description="Helical" evidence="2">
    <location>
        <begin position="245"/>
        <end position="265"/>
    </location>
</feature>
<organism evidence="3 4">
    <name type="scientific">Kwoniella pini CBS 10737</name>
    <dbReference type="NCBI Taxonomy" id="1296096"/>
    <lineage>
        <taxon>Eukaryota</taxon>
        <taxon>Fungi</taxon>
        <taxon>Dikarya</taxon>
        <taxon>Basidiomycota</taxon>
        <taxon>Agaricomycotina</taxon>
        <taxon>Tremellomycetes</taxon>
        <taxon>Tremellales</taxon>
        <taxon>Cryptococcaceae</taxon>
        <taxon>Kwoniella</taxon>
    </lineage>
</organism>
<feature type="transmembrane region" description="Helical" evidence="2">
    <location>
        <begin position="187"/>
        <end position="209"/>
    </location>
</feature>
<dbReference type="AlphaFoldDB" id="A0AAJ8L9W2"/>
<feature type="compositionally biased region" description="Basic and acidic residues" evidence="1">
    <location>
        <begin position="8"/>
        <end position="24"/>
    </location>
</feature>
<keyword evidence="2" id="KW-0472">Membrane</keyword>
<dbReference type="KEGG" id="kpin:30173200"/>
<keyword evidence="2" id="KW-1133">Transmembrane helix</keyword>
<reference evidence="3" key="2">
    <citation type="submission" date="2024-02" db="EMBL/GenBank/DDBJ databases">
        <title>Comparative genomics of Cryptococcus and Kwoniella reveals pathogenesis evolution and contrasting modes of karyotype evolution via chromosome fusion or intercentromeric recombination.</title>
        <authorList>
            <person name="Coelho M.A."/>
            <person name="David-Palma M."/>
            <person name="Shea T."/>
            <person name="Bowers K."/>
            <person name="McGinley-Smith S."/>
            <person name="Mohammad A.W."/>
            <person name="Gnirke A."/>
            <person name="Yurkov A.M."/>
            <person name="Nowrousian M."/>
            <person name="Sun S."/>
            <person name="Cuomo C.A."/>
            <person name="Heitman J."/>
        </authorList>
    </citation>
    <scope>NUCLEOTIDE SEQUENCE</scope>
    <source>
        <strain evidence="3">CBS 10737</strain>
    </source>
</reference>
<feature type="region of interest" description="Disordered" evidence="1">
    <location>
        <begin position="1"/>
        <end position="47"/>
    </location>
</feature>
<accession>A0AAJ8L9W2</accession>
<feature type="region of interest" description="Disordered" evidence="1">
    <location>
        <begin position="308"/>
        <end position="362"/>
    </location>
</feature>